<sequence length="576" mass="65351">MVEVERIYVGGVDPPRLTVEEVMHRMAADVKDKVELQDMCLSSIYCHFNAISLQPGVSALETIRKLYNNVKWKGCKLKVEAAKPHYLDRLAKERAERLAFTAEEETELPEPVPIPRHLKIRRGYGEESWKVDTKPCEVSDWSTFRKMRTRLIGKQAKTREKKNKTVNSSAWNRAVLLRFKETDDSFSRPLSHPASLDVSESDEENEVSDTDSSSTSSNSSSKENNVRESKSNGGYVWSDSSDDENDVGEKENPARQIEKRLHGRTKAQLEATSSEEESLSLKDEIHDDTSSVEEEQEKISADDVQSNLNILAQIFPDLEGKKPHSKVGQSETAIAKGSSDTRKGWTEMGQMVRFDPTQLSSEKFIVEPSVSGSATEDEEVEMKRDDDSREESVSSEEEAETDMNIGDMTGDVDASGMIYEQDKLEQVFKANREQESRELESILAGAPAQQSTFSFSFQVQESKPTVAQTIVDLPVARTEKKAPESILADPMQRETEEPKQKRRRRGVAFPDKDLDAYVNFFYSQGDGSRIRSQGIAAYREDPQVQVDWASQRRILTLDWRRKHKYAVAQKRKRFGR</sequence>
<protein>
    <recommendedName>
        <fullName evidence="4">RRM domain-containing protein</fullName>
    </recommendedName>
</protein>
<feature type="compositionally biased region" description="Basic and acidic residues" evidence="1">
    <location>
        <begin position="247"/>
        <end position="260"/>
    </location>
</feature>
<dbReference type="InParanoid" id="A0A1Z5JY14"/>
<organism evidence="2 3">
    <name type="scientific">Fistulifera solaris</name>
    <name type="common">Oleaginous diatom</name>
    <dbReference type="NCBI Taxonomy" id="1519565"/>
    <lineage>
        <taxon>Eukaryota</taxon>
        <taxon>Sar</taxon>
        <taxon>Stramenopiles</taxon>
        <taxon>Ochrophyta</taxon>
        <taxon>Bacillariophyta</taxon>
        <taxon>Bacillariophyceae</taxon>
        <taxon>Bacillariophycidae</taxon>
        <taxon>Naviculales</taxon>
        <taxon>Naviculaceae</taxon>
        <taxon>Fistulifera</taxon>
    </lineage>
</organism>
<feature type="region of interest" description="Disordered" evidence="1">
    <location>
        <begin position="184"/>
        <end position="304"/>
    </location>
</feature>
<dbReference type="Proteomes" id="UP000198406">
    <property type="component" value="Unassembled WGS sequence"/>
</dbReference>
<feature type="region of interest" description="Disordered" evidence="1">
    <location>
        <begin position="320"/>
        <end position="412"/>
    </location>
</feature>
<feature type="compositionally biased region" description="Acidic residues" evidence="1">
    <location>
        <begin position="199"/>
        <end position="209"/>
    </location>
</feature>
<feature type="compositionally biased region" description="Low complexity" evidence="1">
    <location>
        <begin position="210"/>
        <end position="223"/>
    </location>
</feature>
<gene>
    <name evidence="2" type="ORF">FisN_8Hh141</name>
</gene>
<feature type="compositionally biased region" description="Basic and acidic residues" evidence="1">
    <location>
        <begin position="381"/>
        <end position="392"/>
    </location>
</feature>
<evidence type="ECO:0008006" key="4">
    <source>
        <dbReference type="Google" id="ProtNLM"/>
    </source>
</evidence>
<evidence type="ECO:0000313" key="2">
    <source>
        <dbReference type="EMBL" id="GAX18923.1"/>
    </source>
</evidence>
<evidence type="ECO:0000256" key="1">
    <source>
        <dbReference type="SAM" id="MobiDB-lite"/>
    </source>
</evidence>
<feature type="region of interest" description="Disordered" evidence="1">
    <location>
        <begin position="480"/>
        <end position="508"/>
    </location>
</feature>
<keyword evidence="3" id="KW-1185">Reference proteome</keyword>
<proteinExistence type="predicted"/>
<accession>A0A1Z5JY14</accession>
<evidence type="ECO:0000313" key="3">
    <source>
        <dbReference type="Proteomes" id="UP000198406"/>
    </source>
</evidence>
<dbReference type="OrthoDB" id="48478at2759"/>
<comment type="caution">
    <text evidence="2">The sequence shown here is derived from an EMBL/GenBank/DDBJ whole genome shotgun (WGS) entry which is preliminary data.</text>
</comment>
<dbReference type="EMBL" id="BDSP01000133">
    <property type="protein sequence ID" value="GAX18923.1"/>
    <property type="molecule type" value="Genomic_DNA"/>
</dbReference>
<reference evidence="2 3" key="1">
    <citation type="journal article" date="2015" name="Plant Cell">
        <title>Oil accumulation by the oleaginous diatom Fistulifera solaris as revealed by the genome and transcriptome.</title>
        <authorList>
            <person name="Tanaka T."/>
            <person name="Maeda Y."/>
            <person name="Veluchamy A."/>
            <person name="Tanaka M."/>
            <person name="Abida H."/>
            <person name="Marechal E."/>
            <person name="Bowler C."/>
            <person name="Muto M."/>
            <person name="Sunaga Y."/>
            <person name="Tanaka M."/>
            <person name="Yoshino T."/>
            <person name="Taniguchi T."/>
            <person name="Fukuda Y."/>
            <person name="Nemoto M."/>
            <person name="Matsumoto M."/>
            <person name="Wong P.S."/>
            <person name="Aburatani S."/>
            <person name="Fujibuchi W."/>
        </authorList>
    </citation>
    <scope>NUCLEOTIDE SEQUENCE [LARGE SCALE GENOMIC DNA]</scope>
    <source>
        <strain evidence="2 3">JPCC DA0580</strain>
    </source>
</reference>
<feature type="compositionally biased region" description="Basic and acidic residues" evidence="1">
    <location>
        <begin position="279"/>
        <end position="289"/>
    </location>
</feature>
<name>A0A1Z5JY14_FISSO</name>
<dbReference type="AlphaFoldDB" id="A0A1Z5JY14"/>